<protein>
    <submittedName>
        <fullName evidence="3">Dihydropyrimidinase-like</fullName>
    </submittedName>
</protein>
<reference evidence="3" key="1">
    <citation type="submission" date="2019-09" db="EMBL/GenBank/DDBJ databases">
        <title>Draft genome information of white flower Hibiscus syriacus.</title>
        <authorList>
            <person name="Kim Y.-M."/>
        </authorList>
    </citation>
    <scope>NUCLEOTIDE SEQUENCE [LARGE SCALE GENOMIC DNA]</scope>
    <source>
        <strain evidence="3">YM2019G1</strain>
    </source>
</reference>
<dbReference type="EMBL" id="VEPZ02001732">
    <property type="protein sequence ID" value="KAE8660334.1"/>
    <property type="molecule type" value="Genomic_DNA"/>
</dbReference>
<dbReference type="PANTHER" id="PTHR33882:SF11">
    <property type="entry name" value="RPM1-INTERACTING PROTEIN 4 (RIN4) FAMILY PROTEIN"/>
    <property type="match status" value="1"/>
</dbReference>
<feature type="region of interest" description="Disordered" evidence="1">
    <location>
        <begin position="72"/>
        <end position="93"/>
    </location>
</feature>
<organism evidence="3 4">
    <name type="scientific">Hibiscus syriacus</name>
    <name type="common">Rose of Sharon</name>
    <dbReference type="NCBI Taxonomy" id="106335"/>
    <lineage>
        <taxon>Eukaryota</taxon>
        <taxon>Viridiplantae</taxon>
        <taxon>Streptophyta</taxon>
        <taxon>Embryophyta</taxon>
        <taxon>Tracheophyta</taxon>
        <taxon>Spermatophyta</taxon>
        <taxon>Magnoliopsida</taxon>
        <taxon>eudicotyledons</taxon>
        <taxon>Gunneridae</taxon>
        <taxon>Pentapetalae</taxon>
        <taxon>rosids</taxon>
        <taxon>malvids</taxon>
        <taxon>Malvales</taxon>
        <taxon>Malvaceae</taxon>
        <taxon>Malvoideae</taxon>
        <taxon>Hibiscus</taxon>
    </lineage>
</organism>
<proteinExistence type="predicted"/>
<comment type="caution">
    <text evidence="3">The sequence shown here is derived from an EMBL/GenBank/DDBJ whole genome shotgun (WGS) entry which is preliminary data.</text>
</comment>
<evidence type="ECO:0000313" key="4">
    <source>
        <dbReference type="Proteomes" id="UP000436088"/>
    </source>
</evidence>
<gene>
    <name evidence="3" type="ORF">F3Y22_tig00116954pilonHSYRG00184</name>
</gene>
<feature type="region of interest" description="Disordered" evidence="1">
    <location>
        <begin position="112"/>
        <end position="140"/>
    </location>
</feature>
<sequence>MYQLLEGFLFSQARANRKEQKDVWRSLGNGVDLAAASLRHYKFTTKNMSDSSLNLSNNAKISVLELGGSDEKAVGETDNSMPMSQGRVNRKQQKTIVSGSLGNELEFEVAASEPHQLSLRQDDDDDPIASKRGTPVPKFGVWDRKAPGSINYTMEFSQARATRKQQKADVRLSLGNDWDFMAASLHPLQPPRQDDNQDTTVAKNAWEIVSDFGGWDRIDPEFVAALLPHQPLPCQPPCRQDKDDHVSVRFLLSINFATTTML</sequence>
<feature type="domain" description="RIN4 pathogenic type III effector avirulence factor Avr cleavage site" evidence="2">
    <location>
        <begin position="131"/>
        <end position="164"/>
    </location>
</feature>
<dbReference type="AlphaFoldDB" id="A0A6A2XZI9"/>
<name>A0A6A2XZI9_HIBSY</name>
<dbReference type="Proteomes" id="UP000436088">
    <property type="component" value="Unassembled WGS sequence"/>
</dbReference>
<evidence type="ECO:0000313" key="3">
    <source>
        <dbReference type="EMBL" id="KAE8660334.1"/>
    </source>
</evidence>
<keyword evidence="4" id="KW-1185">Reference proteome</keyword>
<feature type="compositionally biased region" description="Polar residues" evidence="1">
    <location>
        <begin position="77"/>
        <end position="87"/>
    </location>
</feature>
<evidence type="ECO:0000256" key="1">
    <source>
        <dbReference type="SAM" id="MobiDB-lite"/>
    </source>
</evidence>
<dbReference type="PANTHER" id="PTHR33882">
    <property type="entry name" value="PATHOGENIC TYPE III EFFECTOR AVIRULENCE FACTOR AVR AVRRPT-CLEAVAGE: CLEAVAGE SITE PROTEIN"/>
    <property type="match status" value="1"/>
</dbReference>
<accession>A0A6A2XZI9</accession>
<evidence type="ECO:0000259" key="2">
    <source>
        <dbReference type="Pfam" id="PF05627"/>
    </source>
</evidence>
<dbReference type="InterPro" id="IPR008700">
    <property type="entry name" value="TypeIII_avirulence_cleave"/>
</dbReference>
<dbReference type="Pfam" id="PF05627">
    <property type="entry name" value="AvrRpt-cleavage"/>
    <property type="match status" value="1"/>
</dbReference>